<dbReference type="FunFam" id="1.10.10.60:FF:000141">
    <property type="entry name" value="TetR family transcriptional regulator"/>
    <property type="match status" value="1"/>
</dbReference>
<evidence type="ECO:0000256" key="2">
    <source>
        <dbReference type="ARBA" id="ARBA00023125"/>
    </source>
</evidence>
<dbReference type="Gene3D" id="1.10.357.10">
    <property type="entry name" value="Tetracycline Repressor, domain 2"/>
    <property type="match status" value="1"/>
</dbReference>
<dbReference type="GO" id="GO:0000976">
    <property type="term" value="F:transcription cis-regulatory region binding"/>
    <property type="evidence" value="ECO:0007669"/>
    <property type="project" value="TreeGrafter"/>
</dbReference>
<feature type="DNA-binding region" description="H-T-H motif" evidence="4">
    <location>
        <begin position="33"/>
        <end position="52"/>
    </location>
</feature>
<evidence type="ECO:0000256" key="4">
    <source>
        <dbReference type="PROSITE-ProRule" id="PRU00335"/>
    </source>
</evidence>
<name>A0A5J6MTG4_9PROT</name>
<evidence type="ECO:0000256" key="1">
    <source>
        <dbReference type="ARBA" id="ARBA00023015"/>
    </source>
</evidence>
<gene>
    <name evidence="6" type="ORF">FRZ61_08380</name>
</gene>
<dbReference type="Pfam" id="PF00440">
    <property type="entry name" value="TetR_N"/>
    <property type="match status" value="1"/>
</dbReference>
<dbReference type="PROSITE" id="PS50977">
    <property type="entry name" value="HTH_TETR_2"/>
    <property type="match status" value="1"/>
</dbReference>
<feature type="domain" description="HTH tetR-type" evidence="5">
    <location>
        <begin position="10"/>
        <end position="70"/>
    </location>
</feature>
<dbReference type="InterPro" id="IPR001647">
    <property type="entry name" value="HTH_TetR"/>
</dbReference>
<accession>A0A5J6MTG4</accession>
<dbReference type="GO" id="GO:0003700">
    <property type="term" value="F:DNA-binding transcription factor activity"/>
    <property type="evidence" value="ECO:0007669"/>
    <property type="project" value="TreeGrafter"/>
</dbReference>
<proteinExistence type="predicted"/>
<dbReference type="PANTHER" id="PTHR30055:SF226">
    <property type="entry name" value="HTH-TYPE TRANSCRIPTIONAL REGULATOR PKSA"/>
    <property type="match status" value="1"/>
</dbReference>
<dbReference type="InterPro" id="IPR036271">
    <property type="entry name" value="Tet_transcr_reg_TetR-rel_C_sf"/>
</dbReference>
<evidence type="ECO:0000259" key="5">
    <source>
        <dbReference type="PROSITE" id="PS50977"/>
    </source>
</evidence>
<dbReference type="InterPro" id="IPR009057">
    <property type="entry name" value="Homeodomain-like_sf"/>
</dbReference>
<dbReference type="InterPro" id="IPR050109">
    <property type="entry name" value="HTH-type_TetR-like_transc_reg"/>
</dbReference>
<sequence length="207" mass="24330">MTGLRERKRQERNDVIIDAAMDLFEAHGYEQTTMEEIAARADISPPTLYRYFPRKTELLIALFWKERERMDTVLEEFHRKSASWDAVSAMAGLLYLNNSGVHTKAQRKLWREVMAALLRIHDEATDEFRSIKEHFEKHVERMLRRLRDDGLIAKDAPLPAMMYVLYAVAAENYYRVIANEFKSVEDEKRAMEEQVALVLKGWLPRNP</sequence>
<evidence type="ECO:0000313" key="6">
    <source>
        <dbReference type="EMBL" id="QEX20918.1"/>
    </source>
</evidence>
<dbReference type="SUPFAM" id="SSF46689">
    <property type="entry name" value="Homeodomain-like"/>
    <property type="match status" value="1"/>
</dbReference>
<dbReference type="PRINTS" id="PR00455">
    <property type="entry name" value="HTHTETR"/>
</dbReference>
<keyword evidence="7" id="KW-1185">Reference proteome</keyword>
<dbReference type="Proteomes" id="UP000325797">
    <property type="component" value="Chromosome"/>
</dbReference>
<organism evidence="6 7">
    <name type="scientific">Hypericibacter adhaerens</name>
    <dbReference type="NCBI Taxonomy" id="2602016"/>
    <lineage>
        <taxon>Bacteria</taxon>
        <taxon>Pseudomonadati</taxon>
        <taxon>Pseudomonadota</taxon>
        <taxon>Alphaproteobacteria</taxon>
        <taxon>Rhodospirillales</taxon>
        <taxon>Dongiaceae</taxon>
        <taxon>Hypericibacter</taxon>
    </lineage>
</organism>
<keyword evidence="2 4" id="KW-0238">DNA-binding</keyword>
<evidence type="ECO:0000256" key="3">
    <source>
        <dbReference type="ARBA" id="ARBA00023163"/>
    </source>
</evidence>
<protein>
    <recommendedName>
        <fullName evidence="5">HTH tetR-type domain-containing protein</fullName>
    </recommendedName>
</protein>
<dbReference type="EMBL" id="CP042582">
    <property type="protein sequence ID" value="QEX20918.1"/>
    <property type="molecule type" value="Genomic_DNA"/>
</dbReference>
<dbReference type="RefSeq" id="WP_151115119.1">
    <property type="nucleotide sequence ID" value="NZ_CP042582.1"/>
</dbReference>
<dbReference type="PANTHER" id="PTHR30055">
    <property type="entry name" value="HTH-TYPE TRANSCRIPTIONAL REGULATOR RUTR"/>
    <property type="match status" value="1"/>
</dbReference>
<dbReference type="KEGG" id="hadh:FRZ61_08380"/>
<keyword evidence="3" id="KW-0804">Transcription</keyword>
<dbReference type="AlphaFoldDB" id="A0A5J6MTG4"/>
<dbReference type="OrthoDB" id="9816431at2"/>
<dbReference type="SUPFAM" id="SSF48498">
    <property type="entry name" value="Tetracyclin repressor-like, C-terminal domain"/>
    <property type="match status" value="1"/>
</dbReference>
<evidence type="ECO:0000313" key="7">
    <source>
        <dbReference type="Proteomes" id="UP000325797"/>
    </source>
</evidence>
<keyword evidence="1" id="KW-0805">Transcription regulation</keyword>
<reference evidence="6 7" key="1">
    <citation type="submission" date="2019-08" db="EMBL/GenBank/DDBJ databases">
        <title>Hyperibacter terrae gen. nov., sp. nov. and Hyperibacter viscosus sp. nov., two new members in the family Rhodospirillaceae isolated from the rhizosphere of Hypericum perforatum.</title>
        <authorList>
            <person name="Noviana Z."/>
        </authorList>
    </citation>
    <scope>NUCLEOTIDE SEQUENCE [LARGE SCALE GENOMIC DNA]</scope>
    <source>
        <strain evidence="6 7">R5959</strain>
    </source>
</reference>